<dbReference type="RefSeq" id="WP_052119302.1">
    <property type="nucleotide sequence ID" value="NZ_JDUV01000027.1"/>
</dbReference>
<dbReference type="Proteomes" id="UP000029072">
    <property type="component" value="Unassembled WGS sequence"/>
</dbReference>
<reference evidence="1 2" key="1">
    <citation type="submission" date="2014-03" db="EMBL/GenBank/DDBJ databases">
        <title>Genomics of Bifidobacteria.</title>
        <authorList>
            <person name="Ventura M."/>
            <person name="Milani C."/>
            <person name="Lugli G.A."/>
        </authorList>
    </citation>
    <scope>NUCLEOTIDE SEQUENCE [LARGE SCALE GENOMIC DNA]</scope>
    <source>
        <strain evidence="1 2">DSM 23973</strain>
    </source>
</reference>
<comment type="caution">
    <text evidence="1">The sequence shown here is derived from an EMBL/GenBank/DDBJ whole genome shotgun (WGS) entry which is preliminary data.</text>
</comment>
<protein>
    <submittedName>
        <fullName evidence="1">Tail fiber protein</fullName>
    </submittedName>
</protein>
<name>A0A087ACU8_9BIFI</name>
<evidence type="ECO:0000313" key="2">
    <source>
        <dbReference type="Proteomes" id="UP000029072"/>
    </source>
</evidence>
<dbReference type="eggNOG" id="COG4409">
    <property type="taxonomic scope" value="Bacteria"/>
</dbReference>
<organism evidence="1 2">
    <name type="scientific">Bifidobacterium callitrichos DSM 23973</name>
    <dbReference type="NCBI Taxonomy" id="1437609"/>
    <lineage>
        <taxon>Bacteria</taxon>
        <taxon>Bacillati</taxon>
        <taxon>Actinomycetota</taxon>
        <taxon>Actinomycetes</taxon>
        <taxon>Bifidobacteriales</taxon>
        <taxon>Bifidobacteriaceae</taxon>
        <taxon>Bifidobacterium</taxon>
    </lineage>
</organism>
<accession>A0A087ACU8</accession>
<dbReference type="EMBL" id="JGYS01000001">
    <property type="protein sequence ID" value="KFI56598.1"/>
    <property type="molecule type" value="Genomic_DNA"/>
</dbReference>
<evidence type="ECO:0000313" key="1">
    <source>
        <dbReference type="EMBL" id="KFI56598.1"/>
    </source>
</evidence>
<proteinExistence type="predicted"/>
<dbReference type="AlphaFoldDB" id="A0A087ACU8"/>
<dbReference type="STRING" id="1437609.BCAL_0196"/>
<sequence>MALDDYRTIVLHLDSSTQYVPDVTVNGADLNGTILRAVYTDNGVDDPGEGLDARLLYNTGDATGDFRDMTRVDGEATATFETIIPRPAMKSGSTRMSIQLVNQDHTQIVSTRTFTMRVETPVMHVEDPDAMTQFELYVTAASDAAKQSETSATAAKTSETNAAASATAAKASQDAAKASETNANASAAAAEQSKADAKTSETNAAASASAAAGSATAAKTSQDAAKTSQDAAATSATAAAQSAKDAFDAVNSFGLFVDDTTTGEAGTKATVTVTRQNTAYHLGFTIPTGAPGPAGPAGISMHLANVDVPSGGTVGFANIFPSPVSTPAKDIHEGAIIVDSHGDGYLVQTVDATKQTITVGNALPNWALRSAIATASTAGVVKPGTGLQVTDDGTLNLRTHGAGSTSGLALAAGDDGMARLMIGTGLEKTGDTVDTLRCHSADVTTPANGCKLVVVNNVATLYVERTLPTSGTTRLFTLDETLRPKVQLETAMVIQDLTYMDQEGYVGLSVTTAGVVALYVRGGYMSQDYNGRGSLSWGV</sequence>
<gene>
    <name evidence="1" type="ORF">BCAL_0196</name>
</gene>